<keyword evidence="4" id="KW-0812">Transmembrane</keyword>
<dbReference type="KEGG" id="cact:HZ995_03705"/>
<dbReference type="SMART" id="SM00563">
    <property type="entry name" value="PlsC"/>
    <property type="match status" value="1"/>
</dbReference>
<evidence type="ECO:0000256" key="1">
    <source>
        <dbReference type="ARBA" id="ARBA00005189"/>
    </source>
</evidence>
<proteinExistence type="predicted"/>
<gene>
    <name evidence="6" type="ORF">HZ995_03705</name>
</gene>
<keyword evidence="3 6" id="KW-0012">Acyltransferase</keyword>
<evidence type="ECO:0000256" key="4">
    <source>
        <dbReference type="SAM" id="Phobius"/>
    </source>
</evidence>
<dbReference type="PANTHER" id="PTHR10434">
    <property type="entry name" value="1-ACYL-SN-GLYCEROL-3-PHOSPHATE ACYLTRANSFERASE"/>
    <property type="match status" value="1"/>
</dbReference>
<dbReference type="PANTHER" id="PTHR10434:SF11">
    <property type="entry name" value="1-ACYL-SN-GLYCEROL-3-PHOSPHATE ACYLTRANSFERASE"/>
    <property type="match status" value="1"/>
</dbReference>
<dbReference type="CDD" id="cd07989">
    <property type="entry name" value="LPLAT_AGPAT-like"/>
    <property type="match status" value="1"/>
</dbReference>
<dbReference type="EMBL" id="CP060010">
    <property type="protein sequence ID" value="QTN36639.1"/>
    <property type="molecule type" value="Genomic_DNA"/>
</dbReference>
<evidence type="ECO:0000313" key="6">
    <source>
        <dbReference type="EMBL" id="QTN36639.1"/>
    </source>
</evidence>
<sequence>MGYALQWIRSLLFSIQMYVMMFLMSLYFTPLAVLDRKWAYAGVRTYCRYVRWSAAWMIGLKSEIRGEVPQDEVLVAAKHQSFFDIIMLVSVLPKPKFIMKAILRYAPILGWYGMRIGCVPVNRGKRSEAIKSMMKAVKDGDAPAGQLIIYPQGTRVAWDGYLPYKIGINVLYRETGQAVVPVSANVGVFWPRRGVYRKPGLAVMEFLDPIEPGRSSEAFMQDLEARVEAESIALMRDAGYDPAPGIEAAKAAGKTRR</sequence>
<dbReference type="SUPFAM" id="SSF69593">
    <property type="entry name" value="Glycerol-3-phosphate (1)-acyltransferase"/>
    <property type="match status" value="1"/>
</dbReference>
<reference evidence="6" key="1">
    <citation type="submission" date="2020-07" db="EMBL/GenBank/DDBJ databases">
        <title>Genome sequences of bacteria associated with the marine, planktonic diatom Thalassiosira profunda strain ECT2AJA-044.</title>
        <authorList>
            <person name="Gargas C.B."/>
            <person name="Roberts W.R."/>
            <person name="Alverson A.J."/>
        </authorList>
    </citation>
    <scope>NUCLEOTIDE SEQUENCE</scope>
    <source>
        <strain evidence="6">ECT2AJA-044</strain>
    </source>
</reference>
<evidence type="ECO:0000256" key="3">
    <source>
        <dbReference type="ARBA" id="ARBA00023315"/>
    </source>
</evidence>
<protein>
    <submittedName>
        <fullName evidence="6">1-acyl-sn-glycerol-3-phosphate acyltransferase</fullName>
    </submittedName>
</protein>
<dbReference type="InterPro" id="IPR002123">
    <property type="entry name" value="Plipid/glycerol_acylTrfase"/>
</dbReference>
<keyword evidence="4" id="KW-1133">Transmembrane helix</keyword>
<dbReference type="RefSeq" id="WP_209357338.1">
    <property type="nucleotide sequence ID" value="NZ_CP060010.1"/>
</dbReference>
<keyword evidence="4" id="KW-0472">Membrane</keyword>
<comment type="pathway">
    <text evidence="1">Lipid metabolism.</text>
</comment>
<evidence type="ECO:0000256" key="2">
    <source>
        <dbReference type="ARBA" id="ARBA00022679"/>
    </source>
</evidence>
<evidence type="ECO:0000313" key="7">
    <source>
        <dbReference type="Proteomes" id="UP000665026"/>
    </source>
</evidence>
<dbReference type="Proteomes" id="UP000665026">
    <property type="component" value="Chromosome"/>
</dbReference>
<dbReference type="GO" id="GO:0003841">
    <property type="term" value="F:1-acylglycerol-3-phosphate O-acyltransferase activity"/>
    <property type="evidence" value="ECO:0007669"/>
    <property type="project" value="TreeGrafter"/>
</dbReference>
<feature type="transmembrane region" description="Helical" evidence="4">
    <location>
        <begin position="15"/>
        <end position="34"/>
    </location>
</feature>
<keyword evidence="2" id="KW-0808">Transferase</keyword>
<organism evidence="6 7">
    <name type="scientific">Cognatishimia activa</name>
    <dbReference type="NCBI Taxonomy" id="1715691"/>
    <lineage>
        <taxon>Bacteria</taxon>
        <taxon>Pseudomonadati</taxon>
        <taxon>Pseudomonadota</taxon>
        <taxon>Alphaproteobacteria</taxon>
        <taxon>Rhodobacterales</taxon>
        <taxon>Paracoccaceae</taxon>
        <taxon>Cognatishimia</taxon>
    </lineage>
</organism>
<dbReference type="Pfam" id="PF01553">
    <property type="entry name" value="Acyltransferase"/>
    <property type="match status" value="1"/>
</dbReference>
<dbReference type="AlphaFoldDB" id="A0A975I845"/>
<name>A0A975I845_9RHOB</name>
<accession>A0A975I845</accession>
<evidence type="ECO:0000259" key="5">
    <source>
        <dbReference type="SMART" id="SM00563"/>
    </source>
</evidence>
<dbReference type="GO" id="GO:0006654">
    <property type="term" value="P:phosphatidic acid biosynthetic process"/>
    <property type="evidence" value="ECO:0007669"/>
    <property type="project" value="TreeGrafter"/>
</dbReference>
<feature type="domain" description="Phospholipid/glycerol acyltransferase" evidence="5">
    <location>
        <begin position="73"/>
        <end position="187"/>
    </location>
</feature>